<comment type="caution">
    <text evidence="1">The sequence shown here is derived from an EMBL/GenBank/DDBJ whole genome shotgun (WGS) entry which is preliminary data.</text>
</comment>
<sequence length="239" mass="24355">MSALPRLGSRTTRVTAEPDPALAFAAGAGQLVTVCGLHGGAGTTTLAVAIATAAAQASGPGRVLATETDPAGGELAARHGTASALTLHDLARGHNPQGAPFTTLESGLRLLAAAPAERTAAAPDRLAQVLDDARPLHGLMLIDGGTVREPHNTAALARAHTIIWTVSADRAEQLQTMLASPLLRRGRAARWVIAVRPVHGHAINLRQLKTAAATAHAVVKLPDHADSVALANAIAPALT</sequence>
<dbReference type="Proteomes" id="UP000278962">
    <property type="component" value="Unassembled WGS sequence"/>
</dbReference>
<evidence type="ECO:0000313" key="1">
    <source>
        <dbReference type="EMBL" id="RKQ90504.1"/>
    </source>
</evidence>
<keyword evidence="2" id="KW-1185">Reference proteome</keyword>
<organism evidence="1 2">
    <name type="scientific">Solirubrobacter pauli</name>
    <dbReference type="NCBI Taxonomy" id="166793"/>
    <lineage>
        <taxon>Bacteria</taxon>
        <taxon>Bacillati</taxon>
        <taxon>Actinomycetota</taxon>
        <taxon>Thermoleophilia</taxon>
        <taxon>Solirubrobacterales</taxon>
        <taxon>Solirubrobacteraceae</taxon>
        <taxon>Solirubrobacter</taxon>
    </lineage>
</organism>
<gene>
    <name evidence="1" type="ORF">C8N24_0309</name>
</gene>
<protein>
    <recommendedName>
        <fullName evidence="3">MinD-like ATPase involved in chromosome partitioning or flagellar assembly</fullName>
    </recommendedName>
</protein>
<dbReference type="RefSeq" id="WP_121247223.1">
    <property type="nucleotide sequence ID" value="NZ_RBIL01000001.1"/>
</dbReference>
<proteinExistence type="predicted"/>
<dbReference type="SUPFAM" id="SSF52540">
    <property type="entry name" value="P-loop containing nucleoside triphosphate hydrolases"/>
    <property type="match status" value="1"/>
</dbReference>
<evidence type="ECO:0000313" key="2">
    <source>
        <dbReference type="Proteomes" id="UP000278962"/>
    </source>
</evidence>
<dbReference type="AlphaFoldDB" id="A0A660LBU7"/>
<evidence type="ECO:0008006" key="3">
    <source>
        <dbReference type="Google" id="ProtNLM"/>
    </source>
</evidence>
<name>A0A660LBU7_9ACTN</name>
<accession>A0A660LBU7</accession>
<dbReference type="EMBL" id="RBIL01000001">
    <property type="protein sequence ID" value="RKQ90504.1"/>
    <property type="molecule type" value="Genomic_DNA"/>
</dbReference>
<reference evidence="1 2" key="1">
    <citation type="submission" date="2018-10" db="EMBL/GenBank/DDBJ databases">
        <title>Genomic Encyclopedia of Archaeal and Bacterial Type Strains, Phase II (KMG-II): from individual species to whole genera.</title>
        <authorList>
            <person name="Goeker M."/>
        </authorList>
    </citation>
    <scope>NUCLEOTIDE SEQUENCE [LARGE SCALE GENOMIC DNA]</scope>
    <source>
        <strain evidence="1 2">DSM 14954</strain>
    </source>
</reference>
<dbReference type="InterPro" id="IPR027417">
    <property type="entry name" value="P-loop_NTPase"/>
</dbReference>
<dbReference type="Gene3D" id="3.40.50.300">
    <property type="entry name" value="P-loop containing nucleotide triphosphate hydrolases"/>
    <property type="match status" value="1"/>
</dbReference>